<organism evidence="2 3">
    <name type="scientific">Cohnella kolymensis</name>
    <dbReference type="NCBI Taxonomy" id="1590652"/>
    <lineage>
        <taxon>Bacteria</taxon>
        <taxon>Bacillati</taxon>
        <taxon>Bacillota</taxon>
        <taxon>Bacilli</taxon>
        <taxon>Bacillales</taxon>
        <taxon>Paenibacillaceae</taxon>
        <taxon>Cohnella</taxon>
    </lineage>
</organism>
<evidence type="ECO:0000256" key="1">
    <source>
        <dbReference type="SAM" id="Coils"/>
    </source>
</evidence>
<keyword evidence="1" id="KW-0175">Coiled coil</keyword>
<keyword evidence="3" id="KW-1185">Reference proteome</keyword>
<dbReference type="InterPro" id="IPR006059">
    <property type="entry name" value="SBP"/>
</dbReference>
<dbReference type="Pfam" id="PF13416">
    <property type="entry name" value="SBP_bac_8"/>
    <property type="match status" value="1"/>
</dbReference>
<evidence type="ECO:0008006" key="4">
    <source>
        <dbReference type="Google" id="ProtNLM"/>
    </source>
</evidence>
<sequence length="177" mass="20072">MVQGFMNGQAAILNQTAEVIVPVQKNMKEGNWEIIPIPKSPSGKNFNHYGSTAAYAISSNSKNKEAAWKFIEFVSSPEINLEYAKRNGMLPIFKDSYYDEFFSKGAIKGFAEQMADPNIVYVNWADYLPEQSTFIGTFAKDEVQKYLLNKQSAEDTLKNLNEFLVNAQKKYNEANKK</sequence>
<accession>A0ABR5A9J6</accession>
<feature type="coiled-coil region" evidence="1">
    <location>
        <begin position="150"/>
        <end position="177"/>
    </location>
</feature>
<protein>
    <recommendedName>
        <fullName evidence="4">ABC transporter substrate-binding protein</fullName>
    </recommendedName>
</protein>
<reference evidence="2 3" key="1">
    <citation type="submission" date="2014-12" db="EMBL/GenBank/DDBJ databases">
        <title>Draft genome sequence of Cohnella kolymensis strain B-2846.</title>
        <authorList>
            <person name="Karlyshev A.V."/>
            <person name="Kudryashova E.B."/>
        </authorList>
    </citation>
    <scope>NUCLEOTIDE SEQUENCE [LARGE SCALE GENOMIC DNA]</scope>
    <source>
        <strain evidence="2 3">VKM B-2846</strain>
    </source>
</reference>
<dbReference type="RefSeq" id="WP_041059476.1">
    <property type="nucleotide sequence ID" value="NZ_JXAL01000001.1"/>
</dbReference>
<dbReference type="Gene3D" id="3.40.190.10">
    <property type="entry name" value="Periplasmic binding protein-like II"/>
    <property type="match status" value="1"/>
</dbReference>
<dbReference type="Proteomes" id="UP000054526">
    <property type="component" value="Unassembled WGS sequence"/>
</dbReference>
<gene>
    <name evidence="2" type="ORF">SD71_03555</name>
</gene>
<name>A0ABR5A9J6_9BACL</name>
<dbReference type="SUPFAM" id="SSF53850">
    <property type="entry name" value="Periplasmic binding protein-like II"/>
    <property type="match status" value="1"/>
</dbReference>
<dbReference type="EMBL" id="JXAL01000001">
    <property type="protein sequence ID" value="KIL37678.1"/>
    <property type="molecule type" value="Genomic_DNA"/>
</dbReference>
<proteinExistence type="predicted"/>
<evidence type="ECO:0000313" key="3">
    <source>
        <dbReference type="Proteomes" id="UP000054526"/>
    </source>
</evidence>
<comment type="caution">
    <text evidence="2">The sequence shown here is derived from an EMBL/GenBank/DDBJ whole genome shotgun (WGS) entry which is preliminary data.</text>
</comment>
<evidence type="ECO:0000313" key="2">
    <source>
        <dbReference type="EMBL" id="KIL37678.1"/>
    </source>
</evidence>